<gene>
    <name evidence="1" type="ORF">OSB04_023589</name>
</gene>
<dbReference type="AlphaFoldDB" id="A0AA38T305"/>
<feature type="non-terminal residue" evidence="1">
    <location>
        <position position="95"/>
    </location>
</feature>
<protein>
    <submittedName>
        <fullName evidence="1">Uncharacterized protein</fullName>
    </submittedName>
</protein>
<organism evidence="1 2">
    <name type="scientific">Centaurea solstitialis</name>
    <name type="common">yellow star-thistle</name>
    <dbReference type="NCBI Taxonomy" id="347529"/>
    <lineage>
        <taxon>Eukaryota</taxon>
        <taxon>Viridiplantae</taxon>
        <taxon>Streptophyta</taxon>
        <taxon>Embryophyta</taxon>
        <taxon>Tracheophyta</taxon>
        <taxon>Spermatophyta</taxon>
        <taxon>Magnoliopsida</taxon>
        <taxon>eudicotyledons</taxon>
        <taxon>Gunneridae</taxon>
        <taxon>Pentapetalae</taxon>
        <taxon>asterids</taxon>
        <taxon>campanulids</taxon>
        <taxon>Asterales</taxon>
        <taxon>Asteraceae</taxon>
        <taxon>Carduoideae</taxon>
        <taxon>Cardueae</taxon>
        <taxon>Centaureinae</taxon>
        <taxon>Centaurea</taxon>
    </lineage>
</organism>
<comment type="caution">
    <text evidence="1">The sequence shown here is derived from an EMBL/GenBank/DDBJ whole genome shotgun (WGS) entry which is preliminary data.</text>
</comment>
<dbReference type="Proteomes" id="UP001172457">
    <property type="component" value="Chromosome 6"/>
</dbReference>
<reference evidence="1" key="1">
    <citation type="submission" date="2023-03" db="EMBL/GenBank/DDBJ databases">
        <title>Chromosome-scale reference genome and RAD-based genetic map of yellow starthistle (Centaurea solstitialis) reveal putative structural variation and QTLs associated with invader traits.</title>
        <authorList>
            <person name="Reatini B."/>
            <person name="Cang F.A."/>
            <person name="Jiang Q."/>
            <person name="Mckibben M.T.W."/>
            <person name="Barker M.S."/>
            <person name="Rieseberg L.H."/>
            <person name="Dlugosch K.M."/>
        </authorList>
    </citation>
    <scope>NUCLEOTIDE SEQUENCE</scope>
    <source>
        <strain evidence="1">CAN-66</strain>
        <tissue evidence="1">Leaf</tissue>
    </source>
</reference>
<proteinExistence type="predicted"/>
<evidence type="ECO:0000313" key="1">
    <source>
        <dbReference type="EMBL" id="KAJ9543882.1"/>
    </source>
</evidence>
<sequence length="95" mass="11034">METRYVEAKEDNKMLLLMAKADFQSVIWFLDSGFGNHMTGNKKLFLNLDETFRASIMEVLHEVLIGVFTRTSTVRHRFLSSHRFLLEPGCLNKNP</sequence>
<dbReference type="EMBL" id="JARYMX010000006">
    <property type="protein sequence ID" value="KAJ9543882.1"/>
    <property type="molecule type" value="Genomic_DNA"/>
</dbReference>
<name>A0AA38T305_9ASTR</name>
<keyword evidence="2" id="KW-1185">Reference proteome</keyword>
<accession>A0AA38T305</accession>
<evidence type="ECO:0000313" key="2">
    <source>
        <dbReference type="Proteomes" id="UP001172457"/>
    </source>
</evidence>